<protein>
    <submittedName>
        <fullName evidence="1">Uncharacterized protein</fullName>
    </submittedName>
</protein>
<dbReference type="EMBL" id="LAZR01032891">
    <property type="protein sequence ID" value="KKL49626.1"/>
    <property type="molecule type" value="Genomic_DNA"/>
</dbReference>
<dbReference type="AlphaFoldDB" id="A0A0F9D7G5"/>
<evidence type="ECO:0000313" key="1">
    <source>
        <dbReference type="EMBL" id="KKL49626.1"/>
    </source>
</evidence>
<reference evidence="1" key="1">
    <citation type="journal article" date="2015" name="Nature">
        <title>Complex archaea that bridge the gap between prokaryotes and eukaryotes.</title>
        <authorList>
            <person name="Spang A."/>
            <person name="Saw J.H."/>
            <person name="Jorgensen S.L."/>
            <person name="Zaremba-Niedzwiedzka K."/>
            <person name="Martijn J."/>
            <person name="Lind A.E."/>
            <person name="van Eijk R."/>
            <person name="Schleper C."/>
            <person name="Guy L."/>
            <person name="Ettema T.J."/>
        </authorList>
    </citation>
    <scope>NUCLEOTIDE SEQUENCE</scope>
</reference>
<accession>A0A0F9D7G5</accession>
<gene>
    <name evidence="1" type="ORF">LCGC14_2313630</name>
</gene>
<sequence>MWGIANDYLLDVYVGGFMVPEIVGEKLLALDMKPLDCMRWPKKQWGPRNDGTC</sequence>
<organism evidence="1">
    <name type="scientific">marine sediment metagenome</name>
    <dbReference type="NCBI Taxonomy" id="412755"/>
    <lineage>
        <taxon>unclassified sequences</taxon>
        <taxon>metagenomes</taxon>
        <taxon>ecological metagenomes</taxon>
    </lineage>
</organism>
<proteinExistence type="predicted"/>
<comment type="caution">
    <text evidence="1">The sequence shown here is derived from an EMBL/GenBank/DDBJ whole genome shotgun (WGS) entry which is preliminary data.</text>
</comment>
<name>A0A0F9D7G5_9ZZZZ</name>